<evidence type="ECO:0000256" key="4">
    <source>
        <dbReference type="SAM" id="MobiDB-lite"/>
    </source>
</evidence>
<evidence type="ECO:0000259" key="5">
    <source>
        <dbReference type="PROSITE" id="PS51037"/>
    </source>
</evidence>
<gene>
    <name evidence="3" type="primary">YAF9</name>
    <name evidence="6" type="ORF">BDK51DRAFT_33187</name>
</gene>
<keyword evidence="3" id="KW-0010">Activator</keyword>
<dbReference type="PANTHER" id="PTHR23195">
    <property type="entry name" value="YEATS DOMAIN"/>
    <property type="match status" value="1"/>
</dbReference>
<dbReference type="Proteomes" id="UP000269721">
    <property type="component" value="Unassembled WGS sequence"/>
</dbReference>
<comment type="subcellular location">
    <subcellularLocation>
        <location evidence="3">Nucleus</location>
    </subcellularLocation>
    <subcellularLocation>
        <location evidence="3">Cytoplasm</location>
    </subcellularLocation>
</comment>
<comment type="function">
    <text evidence="3">Component of the SWR1 complex which mediates the ATP-dependent exchange of histone H2A for an H2A variant leading to transcriptional regulation of selected genes by chromatin remodeling. Component of the NuA4 histone acetyltransferase complex which is involved in transcriptional activation of selected genes principally by acetylation of nucleosomal histones H4 and H2A. The NuA4 complex is also involved in DNA repair. Yaf9 may also be required for viability in conditions in which the structural integrity of the spindle is compromised.</text>
</comment>
<dbReference type="InterPro" id="IPR055129">
    <property type="entry name" value="YEATS_dom"/>
</dbReference>
<dbReference type="Gene3D" id="2.60.40.1970">
    <property type="entry name" value="YEATS domain"/>
    <property type="match status" value="1"/>
</dbReference>
<accession>A0A4P9VZ10</accession>
<keyword evidence="3" id="KW-0175">Coiled coil</keyword>
<feature type="compositionally biased region" description="Acidic residues" evidence="4">
    <location>
        <begin position="148"/>
        <end position="159"/>
    </location>
</feature>
<comment type="domain">
    <text evidence="3">The coiled-coil domain is required for assembly into the NuA4 complex.</text>
</comment>
<dbReference type="GO" id="GO:0005737">
    <property type="term" value="C:cytoplasm"/>
    <property type="evidence" value="ECO:0007669"/>
    <property type="project" value="UniProtKB-SubCell"/>
</dbReference>
<dbReference type="GO" id="GO:0006355">
    <property type="term" value="P:regulation of DNA-templated transcription"/>
    <property type="evidence" value="ECO:0007669"/>
    <property type="project" value="InterPro"/>
</dbReference>
<dbReference type="GO" id="GO:0000812">
    <property type="term" value="C:Swr1 complex"/>
    <property type="evidence" value="ECO:0007669"/>
    <property type="project" value="UniProtKB-UniRule"/>
</dbReference>
<dbReference type="InterPro" id="IPR005033">
    <property type="entry name" value="YEATS"/>
</dbReference>
<dbReference type="GO" id="GO:0006281">
    <property type="term" value="P:DNA repair"/>
    <property type="evidence" value="ECO:0007669"/>
    <property type="project" value="UniProtKB-UniRule"/>
</dbReference>
<feature type="domain" description="YEATS" evidence="5">
    <location>
        <begin position="206"/>
        <end position="358"/>
    </location>
</feature>
<feature type="region of interest" description="Disordered" evidence="4">
    <location>
        <begin position="103"/>
        <end position="200"/>
    </location>
</feature>
<organism evidence="6 7">
    <name type="scientific">Blyttiomyces helicus</name>
    <dbReference type="NCBI Taxonomy" id="388810"/>
    <lineage>
        <taxon>Eukaryota</taxon>
        <taxon>Fungi</taxon>
        <taxon>Fungi incertae sedis</taxon>
        <taxon>Chytridiomycota</taxon>
        <taxon>Chytridiomycota incertae sedis</taxon>
        <taxon>Chytridiomycetes</taxon>
        <taxon>Chytridiomycetes incertae sedis</taxon>
        <taxon>Blyttiomyces</taxon>
    </lineage>
</organism>
<evidence type="ECO:0000256" key="2">
    <source>
        <dbReference type="PROSITE-ProRule" id="PRU00376"/>
    </source>
</evidence>
<reference evidence="7" key="1">
    <citation type="journal article" date="2018" name="Nat. Microbiol.">
        <title>Leveraging single-cell genomics to expand the fungal tree of life.</title>
        <authorList>
            <person name="Ahrendt S.R."/>
            <person name="Quandt C.A."/>
            <person name="Ciobanu D."/>
            <person name="Clum A."/>
            <person name="Salamov A."/>
            <person name="Andreopoulos B."/>
            <person name="Cheng J.F."/>
            <person name="Woyke T."/>
            <person name="Pelin A."/>
            <person name="Henrissat B."/>
            <person name="Reynolds N.K."/>
            <person name="Benny G.L."/>
            <person name="Smith M.E."/>
            <person name="James T.Y."/>
            <person name="Grigoriev I.V."/>
        </authorList>
    </citation>
    <scope>NUCLEOTIDE SEQUENCE [LARGE SCALE GENOMIC DNA]</scope>
</reference>
<keyword evidence="7" id="KW-1185">Reference proteome</keyword>
<dbReference type="CDD" id="cd16907">
    <property type="entry name" value="YEATS_YEATS2_like"/>
    <property type="match status" value="1"/>
</dbReference>
<keyword evidence="3" id="KW-0234">DNA repair</keyword>
<evidence type="ECO:0000313" key="6">
    <source>
        <dbReference type="EMBL" id="RKO84994.1"/>
    </source>
</evidence>
<keyword evidence="3" id="KW-0805">Transcription regulation</keyword>
<keyword evidence="3" id="KW-0963">Cytoplasm</keyword>
<comment type="subunit">
    <text evidence="3">Component of the SWR1 chromatin-remodeling complex and of the NuA4 histone acetyltransferase complex.</text>
</comment>
<dbReference type="InterPro" id="IPR038704">
    <property type="entry name" value="YEAST_sf"/>
</dbReference>
<evidence type="ECO:0000256" key="3">
    <source>
        <dbReference type="RuleBase" id="RU367117"/>
    </source>
</evidence>
<feature type="region of interest" description="Disordered" evidence="4">
    <location>
        <begin position="357"/>
        <end position="376"/>
    </location>
</feature>
<keyword evidence="3" id="KW-0156">Chromatin regulator</keyword>
<dbReference type="EMBL" id="KZ999521">
    <property type="protein sequence ID" value="RKO84994.1"/>
    <property type="molecule type" value="Genomic_DNA"/>
</dbReference>
<proteinExistence type="inferred from homology"/>
<dbReference type="GO" id="GO:0006325">
    <property type="term" value="P:chromatin organization"/>
    <property type="evidence" value="ECO:0007669"/>
    <property type="project" value="UniProtKB-KW"/>
</dbReference>
<name>A0A4P9VZ10_9FUNG</name>
<dbReference type="PROSITE" id="PS51037">
    <property type="entry name" value="YEATS"/>
    <property type="match status" value="1"/>
</dbReference>
<keyword evidence="3" id="KW-0227">DNA damage</keyword>
<feature type="compositionally biased region" description="Basic and acidic residues" evidence="4">
    <location>
        <begin position="167"/>
        <end position="177"/>
    </location>
</feature>
<dbReference type="Pfam" id="PF03366">
    <property type="entry name" value="YEATS"/>
    <property type="match status" value="1"/>
</dbReference>
<keyword evidence="1 2" id="KW-0539">Nucleus</keyword>
<keyword evidence="3" id="KW-0804">Transcription</keyword>
<sequence>MQGFLNHCRLAHLVEFPSHSEAARVCGTPVSEDEVPLKHPARRMLIRPAAFEKPTNFDWTAVERTFDADLVESGKLASKPEKIKPKIKVYEEDLDLMDMDAAPLIPPTESFEPLAPLDPEESPAGESVGPQRPTTDPTPPSDDPVPMDIDEAPSTDDPDVPMTEADLAARKVEEAADHQPAPTRADAAQPVKPPPVQSVSVSKSAEGSRFYVKKRIIIGNVSRYIPVGKRDAGMEKYQYKWMVYLHGPPLKKDVTSFVKKIRFYLHPDYRPYDVVDVNDPPFHLTRYGWGEFPVRLQVHFVDPRNKPIDIIYILKLDTARTGRQIMGGETPYDLELDRYTEFVAPRPLKTVDEVERTEDMSLDETAGEKADLPDDPPSDFIASIDAELLLENEQTRDAHAALGEAVGRFPLFGQGKAVGVGFGYGTRACLKIRGR</sequence>
<protein>
    <recommendedName>
        <fullName evidence="3">Protein AF-9 homolog</fullName>
    </recommendedName>
</protein>
<dbReference type="AlphaFoldDB" id="A0A4P9VZ10"/>
<comment type="similarity">
    <text evidence="3">Belongs to the YAF9 family.</text>
</comment>
<evidence type="ECO:0000313" key="7">
    <source>
        <dbReference type="Proteomes" id="UP000269721"/>
    </source>
</evidence>
<evidence type="ECO:0000256" key="1">
    <source>
        <dbReference type="ARBA" id="ARBA00023242"/>
    </source>
</evidence>
<dbReference type="OrthoDB" id="1741717at2759"/>